<evidence type="ECO:0000259" key="7">
    <source>
        <dbReference type="PROSITE" id="PS51935"/>
    </source>
</evidence>
<keyword evidence="3" id="KW-0378">Hydrolase</keyword>
<feature type="domain" description="NlpC/P60" evidence="7">
    <location>
        <begin position="224"/>
        <end position="338"/>
    </location>
</feature>
<name>A0A5E3ZZ21_9ACTN</name>
<dbReference type="GO" id="GO:0008234">
    <property type="term" value="F:cysteine-type peptidase activity"/>
    <property type="evidence" value="ECO:0007669"/>
    <property type="project" value="UniProtKB-KW"/>
</dbReference>
<dbReference type="Pfam" id="PF00877">
    <property type="entry name" value="NLPC_P60"/>
    <property type="match status" value="1"/>
</dbReference>
<feature type="coiled-coil region" evidence="5">
    <location>
        <begin position="37"/>
        <end position="78"/>
    </location>
</feature>
<evidence type="ECO:0000256" key="6">
    <source>
        <dbReference type="SAM" id="SignalP"/>
    </source>
</evidence>
<dbReference type="Gene3D" id="3.90.1720.10">
    <property type="entry name" value="endopeptidase domain like (from Nostoc punctiforme)"/>
    <property type="match status" value="1"/>
</dbReference>
<accession>A0A5E3ZZ21</accession>
<protein>
    <submittedName>
        <fullName evidence="8">Putative endopeptidase</fullName>
    </submittedName>
</protein>
<proteinExistence type="inferred from homology"/>
<dbReference type="Proteomes" id="UP000324288">
    <property type="component" value="Chromosome"/>
</dbReference>
<evidence type="ECO:0000313" key="8">
    <source>
        <dbReference type="EMBL" id="VHO01609.1"/>
    </source>
</evidence>
<dbReference type="AlphaFoldDB" id="A0A5E3ZZ21"/>
<dbReference type="PANTHER" id="PTHR47359:SF3">
    <property type="entry name" value="NLP_P60 DOMAIN-CONTAINING PROTEIN-RELATED"/>
    <property type="match status" value="1"/>
</dbReference>
<dbReference type="PROSITE" id="PS51935">
    <property type="entry name" value="NLPC_P60"/>
    <property type="match status" value="1"/>
</dbReference>
<feature type="chain" id="PRO_5022738910" evidence="6">
    <location>
        <begin position="30"/>
        <end position="338"/>
    </location>
</feature>
<sequence>MRGSRPVRGTAAVVLSTALIAGLGSAANAAPTPLGQLRKLAREAERTSEQIHQANDTLKRAKRDQVSAEKAIVKANKAAAIAERKRARMQGPLNNIASINLRNTQNVGVMSVLMAESPQEILDQSRSEAALTQTTLNILVDYENAMNAASQAKKSAVDNRAKAIEAQAKARKAQADLDKARIAMRKRIASVQGEFASLPPNLRNEWKSVKLPEGFDPKIAFGANILGNKALQIAMTRIGSPYVWGATGPNAFDCSGLVYWAYRQLGIVLPRASQGMAVGGLAVPEKDIQPGDLVIYYSDASHVGLYAGNGQVLHAPTFGQTVRLSPLYHAPVNTIRRY</sequence>
<keyword evidence="9" id="KW-1185">Reference proteome</keyword>
<evidence type="ECO:0000256" key="5">
    <source>
        <dbReference type="SAM" id="Coils"/>
    </source>
</evidence>
<keyword evidence="2" id="KW-0645">Protease</keyword>
<dbReference type="InterPro" id="IPR051794">
    <property type="entry name" value="PG_Endopeptidase_C40"/>
</dbReference>
<dbReference type="InterPro" id="IPR038765">
    <property type="entry name" value="Papain-like_cys_pep_sf"/>
</dbReference>
<dbReference type="EMBL" id="LR584267">
    <property type="protein sequence ID" value="VHO01609.1"/>
    <property type="molecule type" value="Genomic_DNA"/>
</dbReference>
<reference evidence="8 9" key="1">
    <citation type="submission" date="2019-04" db="EMBL/GenBank/DDBJ databases">
        <authorList>
            <person name="Seth-Smith MB H."/>
            <person name="Seth-Smith H."/>
        </authorList>
    </citation>
    <scope>NUCLEOTIDE SEQUENCE [LARGE SCALE GENOMIC DNA]</scope>
    <source>
        <strain evidence="8">USB-603019</strain>
    </source>
</reference>
<comment type="similarity">
    <text evidence="1">Belongs to the peptidase C40 family.</text>
</comment>
<evidence type="ECO:0000256" key="4">
    <source>
        <dbReference type="ARBA" id="ARBA00022807"/>
    </source>
</evidence>
<dbReference type="PANTHER" id="PTHR47359">
    <property type="entry name" value="PEPTIDOGLYCAN DL-ENDOPEPTIDASE CWLO"/>
    <property type="match status" value="1"/>
</dbReference>
<evidence type="ECO:0000256" key="2">
    <source>
        <dbReference type="ARBA" id="ARBA00022670"/>
    </source>
</evidence>
<keyword evidence="6" id="KW-0732">Signal</keyword>
<organism evidence="8 9">
    <name type="scientific">Lawsonella clevelandensis</name>
    <dbReference type="NCBI Taxonomy" id="1528099"/>
    <lineage>
        <taxon>Bacteria</taxon>
        <taxon>Bacillati</taxon>
        <taxon>Actinomycetota</taxon>
        <taxon>Actinomycetes</taxon>
        <taxon>Mycobacteriales</taxon>
        <taxon>Lawsonellaceae</taxon>
        <taxon>Lawsonella</taxon>
    </lineage>
</organism>
<dbReference type="RefSeq" id="WP_053962500.1">
    <property type="nucleotide sequence ID" value="NZ_CAJPTR010000004.1"/>
</dbReference>
<dbReference type="GO" id="GO:0006508">
    <property type="term" value="P:proteolysis"/>
    <property type="evidence" value="ECO:0007669"/>
    <property type="project" value="UniProtKB-KW"/>
</dbReference>
<evidence type="ECO:0000313" key="9">
    <source>
        <dbReference type="Proteomes" id="UP000324288"/>
    </source>
</evidence>
<gene>
    <name evidence="8" type="ORF">LC603019_01541</name>
</gene>
<evidence type="ECO:0000256" key="3">
    <source>
        <dbReference type="ARBA" id="ARBA00022801"/>
    </source>
</evidence>
<evidence type="ECO:0000256" key="1">
    <source>
        <dbReference type="ARBA" id="ARBA00007074"/>
    </source>
</evidence>
<keyword evidence="4" id="KW-0788">Thiol protease</keyword>
<keyword evidence="5" id="KW-0175">Coiled coil</keyword>
<dbReference type="OrthoDB" id="5177647at2"/>
<dbReference type="GeneID" id="84895417"/>
<dbReference type="InterPro" id="IPR000064">
    <property type="entry name" value="NLP_P60_dom"/>
</dbReference>
<feature type="signal peptide" evidence="6">
    <location>
        <begin position="1"/>
        <end position="29"/>
    </location>
</feature>
<dbReference type="SUPFAM" id="SSF54001">
    <property type="entry name" value="Cysteine proteinases"/>
    <property type="match status" value="1"/>
</dbReference>